<evidence type="ECO:0000313" key="2">
    <source>
        <dbReference type="Proteomes" id="UP000228531"/>
    </source>
</evidence>
<dbReference type="Proteomes" id="UP000228531">
    <property type="component" value="Unassembled WGS sequence"/>
</dbReference>
<dbReference type="OrthoDB" id="7684392at2"/>
<sequence length="330" mass="37605">MGQQPAPFNIMIVGQGGRLEYEALLFTASLRAYSPQFSGQLYIAEPQPGPLWDRDPRMSSPVKDHLAAMGAQVVPFETRHFGSSYPQGNKIEGLQVLPANQPFIFFDTDTMITGELTDIPFNFDRPAASMRRGPTWPVEELYWPGYTAIWKSLYDRFGLAFESSLDLSQPDEYWERYLYFNAGWFYGADPAAFGARYTEYATTIRDNPPDELVIQPLDPWLDQVALPLVIHGLGGGRPGPAVRGLDGHISYHYRMLPLFYATASDAQVAMLEDVTAPNKLKKLLKLHEPFKRMVYQKRGHKVRALFDRNNLPRHERAIRNQIKSAGFWMR</sequence>
<reference evidence="1 2" key="1">
    <citation type="submission" date="2017-11" db="EMBL/GenBank/DDBJ databases">
        <title>Genomic Encyclopedia of Archaeal and Bacterial Type Strains, Phase II (KMG-II): From Individual Species to Whole Genera.</title>
        <authorList>
            <person name="Goeker M."/>
        </authorList>
    </citation>
    <scope>NUCLEOTIDE SEQUENCE [LARGE SCALE GENOMIC DNA]</scope>
    <source>
        <strain evidence="1 2">DSM 29128</strain>
    </source>
</reference>
<organism evidence="1 2">
    <name type="scientific">Yoonia maricola</name>
    <dbReference type="NCBI Taxonomy" id="420999"/>
    <lineage>
        <taxon>Bacteria</taxon>
        <taxon>Pseudomonadati</taxon>
        <taxon>Pseudomonadota</taxon>
        <taxon>Alphaproteobacteria</taxon>
        <taxon>Rhodobacterales</taxon>
        <taxon>Paracoccaceae</taxon>
        <taxon>Yoonia</taxon>
    </lineage>
</organism>
<evidence type="ECO:0000313" key="1">
    <source>
        <dbReference type="EMBL" id="PJI91267.1"/>
    </source>
</evidence>
<dbReference type="EMBL" id="PGTY01000001">
    <property type="protein sequence ID" value="PJI91267.1"/>
    <property type="molecule type" value="Genomic_DNA"/>
</dbReference>
<gene>
    <name evidence="1" type="ORF">BC777_0091</name>
</gene>
<protein>
    <submittedName>
        <fullName evidence="1">Uncharacterized protein</fullName>
    </submittedName>
</protein>
<accession>A0A2M8WK19</accession>
<name>A0A2M8WK19_9RHOB</name>
<dbReference type="AlphaFoldDB" id="A0A2M8WK19"/>
<keyword evidence="2" id="KW-1185">Reference proteome</keyword>
<proteinExistence type="predicted"/>
<dbReference type="RefSeq" id="WP_100366211.1">
    <property type="nucleotide sequence ID" value="NZ_PGTY01000001.1"/>
</dbReference>
<comment type="caution">
    <text evidence="1">The sequence shown here is derived from an EMBL/GenBank/DDBJ whole genome shotgun (WGS) entry which is preliminary data.</text>
</comment>